<sequence>MPSPPKPWERGSDASCCPTTASPAPALPSVPSASVDGSAAPAIPARTGTAGYTGAAAGAGMGTMTRTGYGAGYGGYGTGYGGGYGAGTGYGTGYSSYSSPYNRYGTGNYSRFGSTYGGGMYGSTYGTAYGGYGGYAGGGGSMYGQRFGQFGDPNDPSLMNRMEQSTAGTFHMLESVVGTFGGLAQMLESTYMATHSSFMAMIGVAEQFGHLRNYLGQVLSVFALLRALRRFGYWIIGRRAPVDASAISAAEFEAHDHRATVSRRPILVFLAAVIGIPWLISRIIRAADRRRREQGGNDPQAPGVGANGQVLNPSELEFARALYDFQGDHAAELSLRQGDLIAILSRHDAQGQPSQWWRGRMRDGRIGLFPANYVEILEK</sequence>
<dbReference type="GO" id="GO:0005778">
    <property type="term" value="C:peroxisomal membrane"/>
    <property type="evidence" value="ECO:0007669"/>
    <property type="project" value="UniProtKB-SubCell"/>
</dbReference>
<evidence type="ECO:0000256" key="5">
    <source>
        <dbReference type="ARBA" id="ARBA00022927"/>
    </source>
</evidence>
<dbReference type="AlphaFoldDB" id="A0A4P9XNW1"/>
<evidence type="ECO:0000256" key="2">
    <source>
        <dbReference type="ARBA" id="ARBA00022443"/>
    </source>
</evidence>
<keyword evidence="2 13" id="KW-0728">SH3 domain</keyword>
<dbReference type="STRING" id="78915.A0A4P9XNW1"/>
<dbReference type="EMBL" id="KZ992689">
    <property type="protein sequence ID" value="RKP07656.1"/>
    <property type="molecule type" value="Genomic_DNA"/>
</dbReference>
<reference evidence="18" key="1">
    <citation type="journal article" date="2018" name="Nat. Microbiol.">
        <title>Leveraging single-cell genomics to expand the fungal tree of life.</title>
        <authorList>
            <person name="Ahrendt S.R."/>
            <person name="Quandt C.A."/>
            <person name="Ciobanu D."/>
            <person name="Clum A."/>
            <person name="Salamov A."/>
            <person name="Andreopoulos B."/>
            <person name="Cheng J.F."/>
            <person name="Woyke T."/>
            <person name="Pelin A."/>
            <person name="Henrissat B."/>
            <person name="Reynolds N.K."/>
            <person name="Benny G.L."/>
            <person name="Smith M.E."/>
            <person name="James T.Y."/>
            <person name="Grigoriev I.V."/>
        </authorList>
    </citation>
    <scope>NUCLEOTIDE SEQUENCE [LARGE SCALE GENOMIC DNA]</scope>
    <source>
        <strain evidence="18">RSA 1356</strain>
    </source>
</reference>
<organism evidence="17 18">
    <name type="scientific">Thamnocephalis sphaerospora</name>
    <dbReference type="NCBI Taxonomy" id="78915"/>
    <lineage>
        <taxon>Eukaryota</taxon>
        <taxon>Fungi</taxon>
        <taxon>Fungi incertae sedis</taxon>
        <taxon>Zoopagomycota</taxon>
        <taxon>Zoopagomycotina</taxon>
        <taxon>Zoopagomycetes</taxon>
        <taxon>Zoopagales</taxon>
        <taxon>Sigmoideomycetaceae</taxon>
        <taxon>Thamnocephalis</taxon>
    </lineage>
</organism>
<evidence type="ECO:0000256" key="7">
    <source>
        <dbReference type="ARBA" id="ARBA00023010"/>
    </source>
</evidence>
<dbReference type="SUPFAM" id="SSF50044">
    <property type="entry name" value="SH3-domain"/>
    <property type="match status" value="1"/>
</dbReference>
<feature type="transmembrane region" description="Helical" evidence="15">
    <location>
        <begin position="266"/>
        <end position="284"/>
    </location>
</feature>
<evidence type="ECO:0000256" key="11">
    <source>
        <dbReference type="ARBA" id="ARBA00034535"/>
    </source>
</evidence>
<keyword evidence="5" id="KW-0653">Protein transport</keyword>
<feature type="region of interest" description="Disordered" evidence="14">
    <location>
        <begin position="1"/>
        <end position="38"/>
    </location>
</feature>
<evidence type="ECO:0000313" key="17">
    <source>
        <dbReference type="EMBL" id="RKP07656.1"/>
    </source>
</evidence>
<evidence type="ECO:0000256" key="8">
    <source>
        <dbReference type="ARBA" id="ARBA00023136"/>
    </source>
</evidence>
<gene>
    <name evidence="17" type="ORF">THASP1DRAFT_4111</name>
</gene>
<dbReference type="PRINTS" id="PR00452">
    <property type="entry name" value="SH3DOMAIN"/>
</dbReference>
<dbReference type="OrthoDB" id="10037838at2759"/>
<evidence type="ECO:0000313" key="18">
    <source>
        <dbReference type="Proteomes" id="UP000271241"/>
    </source>
</evidence>
<evidence type="ECO:0000256" key="3">
    <source>
        <dbReference type="ARBA" id="ARBA00022448"/>
    </source>
</evidence>
<dbReference type="Proteomes" id="UP000271241">
    <property type="component" value="Unassembled WGS sequence"/>
</dbReference>
<evidence type="ECO:0000256" key="15">
    <source>
        <dbReference type="SAM" id="Phobius"/>
    </source>
</evidence>
<proteinExistence type="inferred from homology"/>
<keyword evidence="6 15" id="KW-1133">Transmembrane helix</keyword>
<name>A0A4P9XNW1_9FUNG</name>
<protein>
    <recommendedName>
        <fullName evidence="11">Peroxisomal membrane protein PEX13</fullName>
    </recommendedName>
    <alternativeName>
        <fullName evidence="10">Peroxin-13</fullName>
    </alternativeName>
</protein>
<evidence type="ECO:0000256" key="4">
    <source>
        <dbReference type="ARBA" id="ARBA00022692"/>
    </source>
</evidence>
<dbReference type="InterPro" id="IPR036028">
    <property type="entry name" value="SH3-like_dom_sf"/>
</dbReference>
<keyword evidence="4 15" id="KW-0812">Transmembrane</keyword>
<dbReference type="SMART" id="SM00326">
    <property type="entry name" value="SH3"/>
    <property type="match status" value="1"/>
</dbReference>
<dbReference type="GO" id="GO:0016560">
    <property type="term" value="P:protein import into peroxisome matrix, docking"/>
    <property type="evidence" value="ECO:0007669"/>
    <property type="project" value="InterPro"/>
</dbReference>
<feature type="non-terminal residue" evidence="17">
    <location>
        <position position="379"/>
    </location>
</feature>
<evidence type="ECO:0000256" key="1">
    <source>
        <dbReference type="ARBA" id="ARBA00006033"/>
    </source>
</evidence>
<dbReference type="PROSITE" id="PS50002">
    <property type="entry name" value="SH3"/>
    <property type="match status" value="1"/>
</dbReference>
<keyword evidence="8 15" id="KW-0472">Membrane</keyword>
<dbReference type="CDD" id="cd11771">
    <property type="entry name" value="SH3_Pex13p_fungal"/>
    <property type="match status" value="1"/>
</dbReference>
<evidence type="ECO:0000256" key="13">
    <source>
        <dbReference type="PROSITE-ProRule" id="PRU00192"/>
    </source>
</evidence>
<keyword evidence="7" id="KW-0811">Translocation</keyword>
<dbReference type="InterPro" id="IPR035463">
    <property type="entry name" value="Pex13"/>
</dbReference>
<accession>A0A4P9XNW1</accession>
<evidence type="ECO:0000256" key="14">
    <source>
        <dbReference type="SAM" id="MobiDB-lite"/>
    </source>
</evidence>
<keyword evidence="18" id="KW-1185">Reference proteome</keyword>
<evidence type="ECO:0000256" key="6">
    <source>
        <dbReference type="ARBA" id="ARBA00022989"/>
    </source>
</evidence>
<evidence type="ECO:0000259" key="16">
    <source>
        <dbReference type="PROSITE" id="PS50002"/>
    </source>
</evidence>
<dbReference type="Pfam" id="PF04088">
    <property type="entry name" value="Peroxin-13_N"/>
    <property type="match status" value="1"/>
</dbReference>
<comment type="subcellular location">
    <subcellularLocation>
        <location evidence="12">Peroxisome membrane</location>
    </subcellularLocation>
</comment>
<dbReference type="InterPro" id="IPR001452">
    <property type="entry name" value="SH3_domain"/>
</dbReference>
<dbReference type="PANTHER" id="PTHR19332">
    <property type="entry name" value="PEROXISOMAL MEMBRANE PROTEIN PEX13"/>
    <property type="match status" value="1"/>
</dbReference>
<comment type="similarity">
    <text evidence="1">Belongs to the peroxin-13 family.</text>
</comment>
<dbReference type="InterPro" id="IPR007223">
    <property type="entry name" value="Peroxin-13_N"/>
</dbReference>
<keyword evidence="3" id="KW-0813">Transport</keyword>
<dbReference type="GO" id="GO:1990429">
    <property type="term" value="C:peroxisomal importomer complex"/>
    <property type="evidence" value="ECO:0007669"/>
    <property type="project" value="TreeGrafter"/>
</dbReference>
<keyword evidence="9" id="KW-0576">Peroxisome</keyword>
<dbReference type="Pfam" id="PF00018">
    <property type="entry name" value="SH3_1"/>
    <property type="match status" value="1"/>
</dbReference>
<evidence type="ECO:0000256" key="10">
    <source>
        <dbReference type="ARBA" id="ARBA00029693"/>
    </source>
</evidence>
<evidence type="ECO:0000256" key="9">
    <source>
        <dbReference type="ARBA" id="ARBA00023140"/>
    </source>
</evidence>
<feature type="compositionally biased region" description="Low complexity" evidence="14">
    <location>
        <begin position="14"/>
        <end position="35"/>
    </location>
</feature>
<feature type="domain" description="SH3" evidence="16">
    <location>
        <begin position="314"/>
        <end position="379"/>
    </location>
</feature>
<evidence type="ECO:0000256" key="12">
    <source>
        <dbReference type="ARBA" id="ARBA00046271"/>
    </source>
</evidence>
<dbReference type="Gene3D" id="2.30.30.40">
    <property type="entry name" value="SH3 Domains"/>
    <property type="match status" value="1"/>
</dbReference>
<dbReference type="PANTHER" id="PTHR19332:SF1">
    <property type="entry name" value="PEROXISOMAL MEMBRANE PROTEIN PEX13"/>
    <property type="match status" value="1"/>
</dbReference>